<dbReference type="GO" id="GO:0009897">
    <property type="term" value="C:external side of plasma membrane"/>
    <property type="evidence" value="ECO:0007669"/>
    <property type="project" value="TreeGrafter"/>
</dbReference>
<feature type="region of interest" description="Disordered" evidence="1">
    <location>
        <begin position="128"/>
        <end position="148"/>
    </location>
</feature>
<keyword evidence="2" id="KW-1133">Transmembrane helix</keyword>
<feature type="compositionally biased region" description="Polar residues" evidence="1">
    <location>
        <begin position="137"/>
        <end position="148"/>
    </location>
</feature>
<reference evidence="4" key="1">
    <citation type="submission" date="2025-08" db="UniProtKB">
        <authorList>
            <consortium name="Ensembl"/>
        </authorList>
    </citation>
    <scope>IDENTIFICATION</scope>
</reference>
<feature type="transmembrane region" description="Helical" evidence="2">
    <location>
        <begin position="95"/>
        <end position="119"/>
    </location>
</feature>
<dbReference type="AlphaFoldDB" id="A0A3Q2PP64"/>
<dbReference type="PANTHER" id="PTHR10570:SF8">
    <property type="entry name" value="T-CELL SURFACE GLYCOPROTEIN CD3 GAMMA CHAIN"/>
    <property type="match status" value="1"/>
</dbReference>
<dbReference type="GO" id="GO:0004888">
    <property type="term" value="F:transmembrane signaling receptor activity"/>
    <property type="evidence" value="ECO:0007669"/>
    <property type="project" value="TreeGrafter"/>
</dbReference>
<accession>A0A3Q2PP64</accession>
<protein>
    <submittedName>
        <fullName evidence="4">T-cell surface glycoprotein CD3 gamma chain</fullName>
    </submittedName>
</protein>
<keyword evidence="3" id="KW-0732">Signal</keyword>
<feature type="signal peptide" evidence="3">
    <location>
        <begin position="1"/>
        <end position="21"/>
    </location>
</feature>
<organism evidence="4 5">
    <name type="scientific">Fundulus heteroclitus</name>
    <name type="common">Killifish</name>
    <name type="synonym">Mummichog</name>
    <dbReference type="NCBI Taxonomy" id="8078"/>
    <lineage>
        <taxon>Eukaryota</taxon>
        <taxon>Metazoa</taxon>
        <taxon>Chordata</taxon>
        <taxon>Craniata</taxon>
        <taxon>Vertebrata</taxon>
        <taxon>Euteleostomi</taxon>
        <taxon>Actinopterygii</taxon>
        <taxon>Neopterygii</taxon>
        <taxon>Teleostei</taxon>
        <taxon>Neoteleostei</taxon>
        <taxon>Acanthomorphata</taxon>
        <taxon>Ovalentaria</taxon>
        <taxon>Atherinomorphae</taxon>
        <taxon>Cyprinodontiformes</taxon>
        <taxon>Fundulidae</taxon>
        <taxon>Fundulus</taxon>
    </lineage>
</organism>
<keyword evidence="2" id="KW-0812">Transmembrane</keyword>
<evidence type="ECO:0000313" key="4">
    <source>
        <dbReference type="Ensembl" id="ENSFHEP00000014704.1"/>
    </source>
</evidence>
<dbReference type="Proteomes" id="UP000265000">
    <property type="component" value="Unplaced"/>
</dbReference>
<dbReference type="GO" id="GO:0045059">
    <property type="term" value="P:positive thymic T cell selection"/>
    <property type="evidence" value="ECO:0007669"/>
    <property type="project" value="TreeGrafter"/>
</dbReference>
<dbReference type="GO" id="GO:0007166">
    <property type="term" value="P:cell surface receptor signaling pathway"/>
    <property type="evidence" value="ECO:0007669"/>
    <property type="project" value="TreeGrafter"/>
</dbReference>
<dbReference type="GeneTree" id="ENSGT00940000173857"/>
<dbReference type="Ensembl" id="ENSFHET00000022607.1">
    <property type="protein sequence ID" value="ENSFHEP00000014704.1"/>
    <property type="gene ID" value="ENSFHEG00000016288.1"/>
</dbReference>
<evidence type="ECO:0000256" key="1">
    <source>
        <dbReference type="SAM" id="MobiDB-lite"/>
    </source>
</evidence>
<evidence type="ECO:0000256" key="2">
    <source>
        <dbReference type="SAM" id="Phobius"/>
    </source>
</evidence>
<sequence>MKYQVVVLCVLAAFSINQAAGEDTVIDVIKKADGIELTCKKKDEKPIIKGNGLKGNPIYLSYRDNNTGEYECGDNGPKIFVKFRTCDNCVELDTFSVVGLAVGDVVATIVVGVAVYLIATQARTSQVKPTKKRSDKQNLIRNDGTNDVSYQPLKYRKGERAEYDVLNKK</sequence>
<dbReference type="GO" id="GO:0042105">
    <property type="term" value="C:alpha-beta T cell receptor complex"/>
    <property type="evidence" value="ECO:0007669"/>
    <property type="project" value="TreeGrafter"/>
</dbReference>
<dbReference type="STRING" id="8078.ENSFHEP00000014704"/>
<keyword evidence="2" id="KW-0472">Membrane</keyword>
<evidence type="ECO:0000256" key="3">
    <source>
        <dbReference type="SAM" id="SignalP"/>
    </source>
</evidence>
<reference evidence="4" key="2">
    <citation type="submission" date="2025-09" db="UniProtKB">
        <authorList>
            <consortium name="Ensembl"/>
        </authorList>
    </citation>
    <scope>IDENTIFICATION</scope>
</reference>
<dbReference type="InterPro" id="IPR015484">
    <property type="entry name" value="CD3_esu/gsu/dsu"/>
</dbReference>
<dbReference type="PANTHER" id="PTHR10570">
    <property type="entry name" value="T-CELL SURFACE GLYCOPROTEIN CD3 GAMMA CHAIN / DELTA CHAIN"/>
    <property type="match status" value="1"/>
</dbReference>
<proteinExistence type="predicted"/>
<keyword evidence="5" id="KW-1185">Reference proteome</keyword>
<feature type="chain" id="PRO_5018690722" evidence="3">
    <location>
        <begin position="22"/>
        <end position="169"/>
    </location>
</feature>
<evidence type="ECO:0000313" key="5">
    <source>
        <dbReference type="Proteomes" id="UP000265000"/>
    </source>
</evidence>
<name>A0A3Q2PP64_FUNHE</name>